<dbReference type="PROSITE" id="PS51464">
    <property type="entry name" value="SIS"/>
    <property type="match status" value="2"/>
</dbReference>
<dbReference type="CDD" id="cd05008">
    <property type="entry name" value="SIS_GlmS_GlmD_1"/>
    <property type="match status" value="1"/>
</dbReference>
<feature type="domain" description="Glutamine amidotransferase type-2" evidence="11">
    <location>
        <begin position="26"/>
        <end position="242"/>
    </location>
</feature>
<keyword evidence="5 10" id="KW-0963">Cytoplasm</keyword>
<evidence type="ECO:0000256" key="10">
    <source>
        <dbReference type="HAMAP-Rule" id="MF_00164"/>
    </source>
</evidence>
<dbReference type="InterPro" id="IPR047084">
    <property type="entry name" value="GFAT_N"/>
</dbReference>
<organism evidence="13 14">
    <name type="scientific">Parvimonas micra ATCC 33270</name>
    <dbReference type="NCBI Taxonomy" id="411465"/>
    <lineage>
        <taxon>Bacteria</taxon>
        <taxon>Bacillati</taxon>
        <taxon>Bacillota</taxon>
        <taxon>Tissierellia</taxon>
        <taxon>Tissierellales</taxon>
        <taxon>Peptoniphilaceae</taxon>
        <taxon>Parvimonas</taxon>
    </lineage>
</organism>
<dbReference type="SUPFAM" id="SSF53697">
    <property type="entry name" value="SIS domain"/>
    <property type="match status" value="1"/>
</dbReference>
<evidence type="ECO:0000256" key="1">
    <source>
        <dbReference type="ARBA" id="ARBA00001031"/>
    </source>
</evidence>
<dbReference type="InterPro" id="IPR001347">
    <property type="entry name" value="SIS_dom"/>
</dbReference>
<dbReference type="InterPro" id="IPR029055">
    <property type="entry name" value="Ntn_hydrolases_N"/>
</dbReference>
<evidence type="ECO:0000256" key="2">
    <source>
        <dbReference type="ARBA" id="ARBA00004496"/>
    </source>
</evidence>
<dbReference type="NCBIfam" id="TIGR01135">
    <property type="entry name" value="glmS"/>
    <property type="match status" value="1"/>
</dbReference>
<comment type="subcellular location">
    <subcellularLocation>
        <location evidence="2 10">Cytoplasm</location>
    </subcellularLocation>
</comment>
<dbReference type="GO" id="GO:0004360">
    <property type="term" value="F:glutamine-fructose-6-phosphate transaminase (isomerizing) activity"/>
    <property type="evidence" value="ECO:0007669"/>
    <property type="project" value="UniProtKB-UniRule"/>
</dbReference>
<dbReference type="Pfam" id="PF13522">
    <property type="entry name" value="GATase_6"/>
    <property type="match status" value="1"/>
</dbReference>
<feature type="active site" description="For Fru-6P isomerization activity" evidence="10">
    <location>
        <position position="627"/>
    </location>
</feature>
<keyword evidence="9" id="KW-0315">Glutamine amidotransferase</keyword>
<dbReference type="PROSITE" id="PS51278">
    <property type="entry name" value="GATASE_TYPE_2"/>
    <property type="match status" value="1"/>
</dbReference>
<dbReference type="Proteomes" id="UP000003162">
    <property type="component" value="Unassembled WGS sequence"/>
</dbReference>
<reference evidence="13 14" key="2">
    <citation type="submission" date="2007-09" db="EMBL/GenBank/DDBJ databases">
        <authorList>
            <person name="Fulton L."/>
            <person name="Clifton S."/>
            <person name="Fulton B."/>
            <person name="Xu J."/>
            <person name="Minx P."/>
            <person name="Pepin K.H."/>
            <person name="Johnson M."/>
            <person name="Thiruvilangam P."/>
            <person name="Bhonagiri V."/>
            <person name="Nash W.E."/>
            <person name="Mardis E.R."/>
            <person name="Wilson R.K."/>
        </authorList>
    </citation>
    <scope>NUCLEOTIDE SEQUENCE [LARGE SCALE GENOMIC DNA]</scope>
    <source>
        <strain evidence="13 14">ATCC 33270</strain>
    </source>
</reference>
<dbReference type="EMBL" id="ABEE02000016">
    <property type="protein sequence ID" value="EDP24358.1"/>
    <property type="molecule type" value="Genomic_DNA"/>
</dbReference>
<dbReference type="GO" id="GO:0006487">
    <property type="term" value="P:protein N-linked glycosylation"/>
    <property type="evidence" value="ECO:0007669"/>
    <property type="project" value="TreeGrafter"/>
</dbReference>
<proteinExistence type="inferred from homology"/>
<feature type="active site" description="Nucleophile; for GATase activity" evidence="10">
    <location>
        <position position="26"/>
    </location>
</feature>
<evidence type="ECO:0000259" key="12">
    <source>
        <dbReference type="PROSITE" id="PS51464"/>
    </source>
</evidence>
<evidence type="ECO:0000313" key="14">
    <source>
        <dbReference type="Proteomes" id="UP000003162"/>
    </source>
</evidence>
<dbReference type="InterPro" id="IPR005855">
    <property type="entry name" value="GFAT"/>
</dbReference>
<keyword evidence="8" id="KW-0677">Repeat</keyword>
<dbReference type="EC" id="2.6.1.16" evidence="3 10"/>
<feature type="domain" description="SIS" evidence="12">
    <location>
        <begin position="311"/>
        <end position="450"/>
    </location>
</feature>
<dbReference type="PANTHER" id="PTHR10937">
    <property type="entry name" value="GLUCOSAMINE--FRUCTOSE-6-PHOSPHATE AMINOTRANSFERASE, ISOMERIZING"/>
    <property type="match status" value="1"/>
</dbReference>
<dbReference type="GO" id="GO:0005829">
    <property type="term" value="C:cytosol"/>
    <property type="evidence" value="ECO:0007669"/>
    <property type="project" value="TreeGrafter"/>
</dbReference>
<keyword evidence="7 10" id="KW-0808">Transferase</keyword>
<reference evidence="13 14" key="1">
    <citation type="submission" date="2007-09" db="EMBL/GenBank/DDBJ databases">
        <title>Draft genome sequence of Peptostreptococcus micros (ATCC 33270).</title>
        <authorList>
            <person name="Sudarsanam P."/>
            <person name="Ley R."/>
            <person name="Guruge J."/>
            <person name="Turnbaugh P.J."/>
            <person name="Mahowald M."/>
            <person name="Liep D."/>
            <person name="Gordon J."/>
        </authorList>
    </citation>
    <scope>NUCLEOTIDE SEQUENCE [LARGE SCALE GENOMIC DNA]</scope>
    <source>
        <strain evidence="13 14">ATCC 33270</strain>
    </source>
</reference>
<feature type="initiator methionine" description="Removed" evidence="10">
    <location>
        <position position="25"/>
    </location>
</feature>
<evidence type="ECO:0000313" key="13">
    <source>
        <dbReference type="EMBL" id="EDP24358.1"/>
    </source>
</evidence>
<dbReference type="HOGENOM" id="CLU_012520_5_2_9"/>
<sequence>MKKIAKYDNICEKVAVKLLLGGNFMCGIVGYIGSSNAIDIILNGLETLEYRGYDSSGIAFLDNNKIDVVKIVGRISNLREKLESEYKNKISNIGVGHTRWATHGVPSNENSHPHLSMNSKFAVVHNGIIENYLLLKEELLKKNFVFKSETDTEVIPQLLEDLDDGDFLSTVFKMRDKVKGSYAFGILRQDTNELIGTRKESPLIVGVGDNEFYIASDVIAVLKYTRDVIYLENGDLIHFKDGKYTIYDENNNVVKREIKHIDWSVESATKDGYNHFMLKEIYEQPKVIEETFRRRLNENDKLILDGMESLLEGNLKKFNKCYVVACGTAYHSGLVSREILEKALRFPVIVDVASEFRYSDRMIDDKTLVIIISQSGETADTLAALREAKTKGATILSVTNVVGSSIARESDNVFYTWAGPEIAVASTKGYTTQVTALYMIALKFAEILGTISDDEYKNIINHLKELPSKIELLLKDTEIYKKIALELKDKTTCFYLGRGLDYYTAMESALKLKEISYIYTESFAAGELKHGTIALIEDGTPVFVIATQERLYEKVISNVKEVKARGAKVFEITHLDNNLDVSDERILIPGTIEILMPIISVVASQLIAYYASLAKGNDVDKPRNLAKSVTVE</sequence>
<comment type="catalytic activity">
    <reaction evidence="1 10">
        <text>D-fructose 6-phosphate + L-glutamine = D-glucosamine 6-phosphate + L-glutamate</text>
        <dbReference type="Rhea" id="RHEA:13237"/>
        <dbReference type="ChEBI" id="CHEBI:29985"/>
        <dbReference type="ChEBI" id="CHEBI:58359"/>
        <dbReference type="ChEBI" id="CHEBI:58725"/>
        <dbReference type="ChEBI" id="CHEBI:61527"/>
        <dbReference type="EC" id="2.6.1.16"/>
    </reaction>
</comment>
<dbReference type="GO" id="GO:0097367">
    <property type="term" value="F:carbohydrate derivative binding"/>
    <property type="evidence" value="ECO:0007669"/>
    <property type="project" value="InterPro"/>
</dbReference>
<dbReference type="FunFam" id="3.40.50.10490:FF:000001">
    <property type="entry name" value="Glutamine--fructose-6-phosphate aminotransferase [isomerizing]"/>
    <property type="match status" value="1"/>
</dbReference>
<dbReference type="GO" id="GO:0005975">
    <property type="term" value="P:carbohydrate metabolic process"/>
    <property type="evidence" value="ECO:0007669"/>
    <property type="project" value="UniProtKB-UniRule"/>
</dbReference>
<gene>
    <name evidence="10 13" type="primary">glmS</name>
    <name evidence="13" type="ORF">PEPMIC_00941</name>
</gene>
<accession>A8SLC6</accession>
<dbReference type="eggNOG" id="COG0449">
    <property type="taxonomic scope" value="Bacteria"/>
</dbReference>
<name>A8SLC6_9FIRM</name>
<dbReference type="AlphaFoldDB" id="A8SLC6"/>
<dbReference type="Gene3D" id="3.60.20.10">
    <property type="entry name" value="Glutamine Phosphoribosylpyrophosphate, subunit 1, domain 1"/>
    <property type="match status" value="1"/>
</dbReference>
<evidence type="ECO:0000259" key="11">
    <source>
        <dbReference type="PROSITE" id="PS51278"/>
    </source>
</evidence>
<dbReference type="Pfam" id="PF01380">
    <property type="entry name" value="SIS"/>
    <property type="match status" value="2"/>
</dbReference>
<dbReference type="CDD" id="cd05009">
    <property type="entry name" value="SIS_GlmS_GlmD_2"/>
    <property type="match status" value="1"/>
</dbReference>
<feature type="domain" description="SIS" evidence="12">
    <location>
        <begin position="483"/>
        <end position="622"/>
    </location>
</feature>
<dbReference type="InterPro" id="IPR046348">
    <property type="entry name" value="SIS_dom_sf"/>
</dbReference>
<evidence type="ECO:0000256" key="4">
    <source>
        <dbReference type="ARBA" id="ARBA00016090"/>
    </source>
</evidence>
<dbReference type="HAMAP" id="MF_00164">
    <property type="entry name" value="GlmS"/>
    <property type="match status" value="1"/>
</dbReference>
<dbReference type="InterPro" id="IPR017932">
    <property type="entry name" value="GATase_2_dom"/>
</dbReference>
<dbReference type="PANTHER" id="PTHR10937:SF0">
    <property type="entry name" value="GLUTAMINE--FRUCTOSE-6-PHOSPHATE TRANSAMINASE (ISOMERIZING)"/>
    <property type="match status" value="1"/>
</dbReference>
<dbReference type="GO" id="GO:0006047">
    <property type="term" value="P:UDP-N-acetylglucosamine metabolic process"/>
    <property type="evidence" value="ECO:0007669"/>
    <property type="project" value="TreeGrafter"/>
</dbReference>
<keyword evidence="6 10" id="KW-0032">Aminotransferase</keyword>
<dbReference type="CDD" id="cd00714">
    <property type="entry name" value="GFAT"/>
    <property type="match status" value="1"/>
</dbReference>
<dbReference type="GO" id="GO:0006002">
    <property type="term" value="P:fructose 6-phosphate metabolic process"/>
    <property type="evidence" value="ECO:0007669"/>
    <property type="project" value="TreeGrafter"/>
</dbReference>
<dbReference type="InterPro" id="IPR035490">
    <property type="entry name" value="GlmS/FrlB_SIS"/>
</dbReference>
<protein>
    <recommendedName>
        <fullName evidence="4 10">Glutamine--fructose-6-phosphate aminotransferase [isomerizing]</fullName>
        <ecNumber evidence="3 10">2.6.1.16</ecNumber>
    </recommendedName>
    <alternativeName>
        <fullName evidence="10">D-fructose-6-phosphate amidotransferase</fullName>
    </alternativeName>
    <alternativeName>
        <fullName evidence="10">GFAT</fullName>
    </alternativeName>
    <alternativeName>
        <fullName evidence="10">Glucosamine-6-phosphate synthase</fullName>
    </alternativeName>
    <alternativeName>
        <fullName evidence="10">Hexosephosphate aminotransferase</fullName>
    </alternativeName>
    <alternativeName>
        <fullName evidence="10">L-glutamine--D-fructose-6-phosphate amidotransferase</fullName>
    </alternativeName>
</protein>
<dbReference type="InterPro" id="IPR035466">
    <property type="entry name" value="GlmS/AgaS_SIS"/>
</dbReference>
<evidence type="ECO:0000256" key="9">
    <source>
        <dbReference type="ARBA" id="ARBA00022962"/>
    </source>
</evidence>
<comment type="subunit">
    <text evidence="10">Homodimer.</text>
</comment>
<evidence type="ECO:0000256" key="5">
    <source>
        <dbReference type="ARBA" id="ARBA00022490"/>
    </source>
</evidence>
<dbReference type="FunFam" id="3.40.50.10490:FF:000022">
    <property type="entry name" value="Glutamine--fructose-6-phosphate aminotransferase [isomerizing]"/>
    <property type="match status" value="1"/>
</dbReference>
<evidence type="ECO:0000256" key="3">
    <source>
        <dbReference type="ARBA" id="ARBA00012916"/>
    </source>
</evidence>
<comment type="function">
    <text evidence="10">Catalyzes the first step in hexosamine metabolism, converting fructose-6P into glucosamine-6P using glutamine as a nitrogen source.</text>
</comment>
<evidence type="ECO:0000256" key="6">
    <source>
        <dbReference type="ARBA" id="ARBA00022576"/>
    </source>
</evidence>
<evidence type="ECO:0000256" key="8">
    <source>
        <dbReference type="ARBA" id="ARBA00022737"/>
    </source>
</evidence>
<dbReference type="SUPFAM" id="SSF56235">
    <property type="entry name" value="N-terminal nucleophile aminohydrolases (Ntn hydrolases)"/>
    <property type="match status" value="1"/>
</dbReference>
<dbReference type="Gene3D" id="3.40.50.10490">
    <property type="entry name" value="Glucose-6-phosphate isomerase like protein, domain 1"/>
    <property type="match status" value="2"/>
</dbReference>
<comment type="caution">
    <text evidence="13">The sequence shown here is derived from an EMBL/GenBank/DDBJ whole genome shotgun (WGS) entry which is preliminary data.</text>
</comment>
<evidence type="ECO:0000256" key="7">
    <source>
        <dbReference type="ARBA" id="ARBA00022679"/>
    </source>
</evidence>
<dbReference type="FunFam" id="3.60.20.10:FF:000006">
    <property type="entry name" value="Glutamine--fructose-6-phosphate aminotransferase [isomerizing]"/>
    <property type="match status" value="1"/>
</dbReference>
<dbReference type="NCBIfam" id="NF001484">
    <property type="entry name" value="PRK00331.1"/>
    <property type="match status" value="1"/>
</dbReference>